<evidence type="ECO:0000313" key="2">
    <source>
        <dbReference type="EMBL" id="KIK75643.1"/>
    </source>
</evidence>
<protein>
    <submittedName>
        <fullName evidence="2">Uncharacterized protein</fullName>
    </submittedName>
</protein>
<name>A0A0D0CK96_9AGAM</name>
<feature type="region of interest" description="Disordered" evidence="1">
    <location>
        <begin position="172"/>
        <end position="191"/>
    </location>
</feature>
<proteinExistence type="predicted"/>
<sequence>MPQDTRKVRFTSEAMVYHIPTVNKATPVPSLPKCPWKICRAHSNQQSSGEGTSINPHATEPHFPPISQLVIPAQPKPRKNKDFEATGHHTHPGELVIPVAPKTAGKQAAHFPTDSQTTNADDIKQCLQIRPLPQHMSAQIDIPSRPKKTHRISTTCQSLSMLFLPSEPKASHSRLNSVQSTPGPSNPILAPNVFNKPEDITMDYMDVDPSPSQINPSGKLQQKAFSGSSGASKSKWACNVPTYFGKSDPHASPVLYFDYGGPDAHDIGQEWPHLQTDLCVDLVTENCFTDTLATQISYQATPDPHKIDYKEGLNDPLKGAMEDYQQMFAVACKHCGCVLEQQKRLVAELEILHMEWNKYII</sequence>
<gene>
    <name evidence="2" type="ORF">PAXRUDRAFT_172159</name>
</gene>
<feature type="compositionally biased region" description="Polar residues" evidence="1">
    <location>
        <begin position="42"/>
        <end position="56"/>
    </location>
</feature>
<organism evidence="2 3">
    <name type="scientific">Paxillus rubicundulus Ve08.2h10</name>
    <dbReference type="NCBI Taxonomy" id="930991"/>
    <lineage>
        <taxon>Eukaryota</taxon>
        <taxon>Fungi</taxon>
        <taxon>Dikarya</taxon>
        <taxon>Basidiomycota</taxon>
        <taxon>Agaricomycotina</taxon>
        <taxon>Agaricomycetes</taxon>
        <taxon>Agaricomycetidae</taxon>
        <taxon>Boletales</taxon>
        <taxon>Paxilineae</taxon>
        <taxon>Paxillaceae</taxon>
        <taxon>Paxillus</taxon>
    </lineage>
</organism>
<evidence type="ECO:0000256" key="1">
    <source>
        <dbReference type="SAM" id="MobiDB-lite"/>
    </source>
</evidence>
<feature type="compositionally biased region" description="Polar residues" evidence="1">
    <location>
        <begin position="173"/>
        <end position="183"/>
    </location>
</feature>
<reference evidence="2 3" key="1">
    <citation type="submission" date="2014-04" db="EMBL/GenBank/DDBJ databases">
        <authorList>
            <consortium name="DOE Joint Genome Institute"/>
            <person name="Kuo A."/>
            <person name="Kohler A."/>
            <person name="Jargeat P."/>
            <person name="Nagy L.G."/>
            <person name="Floudas D."/>
            <person name="Copeland A."/>
            <person name="Barry K.W."/>
            <person name="Cichocki N."/>
            <person name="Veneault-Fourrey C."/>
            <person name="LaButti K."/>
            <person name="Lindquist E.A."/>
            <person name="Lipzen A."/>
            <person name="Lundell T."/>
            <person name="Morin E."/>
            <person name="Murat C."/>
            <person name="Sun H."/>
            <person name="Tunlid A."/>
            <person name="Henrissat B."/>
            <person name="Grigoriev I.V."/>
            <person name="Hibbett D.S."/>
            <person name="Martin F."/>
            <person name="Nordberg H.P."/>
            <person name="Cantor M.N."/>
            <person name="Hua S.X."/>
        </authorList>
    </citation>
    <scope>NUCLEOTIDE SEQUENCE [LARGE SCALE GENOMIC DNA]</scope>
    <source>
        <strain evidence="2 3">Ve08.2h10</strain>
    </source>
</reference>
<feature type="region of interest" description="Disordered" evidence="1">
    <location>
        <begin position="42"/>
        <end position="65"/>
    </location>
</feature>
<reference evidence="3" key="2">
    <citation type="submission" date="2015-01" db="EMBL/GenBank/DDBJ databases">
        <title>Evolutionary Origins and Diversification of the Mycorrhizal Mutualists.</title>
        <authorList>
            <consortium name="DOE Joint Genome Institute"/>
            <consortium name="Mycorrhizal Genomics Consortium"/>
            <person name="Kohler A."/>
            <person name="Kuo A."/>
            <person name="Nagy L.G."/>
            <person name="Floudas D."/>
            <person name="Copeland A."/>
            <person name="Barry K.W."/>
            <person name="Cichocki N."/>
            <person name="Veneault-Fourrey C."/>
            <person name="LaButti K."/>
            <person name="Lindquist E.A."/>
            <person name="Lipzen A."/>
            <person name="Lundell T."/>
            <person name="Morin E."/>
            <person name="Murat C."/>
            <person name="Riley R."/>
            <person name="Ohm R."/>
            <person name="Sun H."/>
            <person name="Tunlid A."/>
            <person name="Henrissat B."/>
            <person name="Grigoriev I.V."/>
            <person name="Hibbett D.S."/>
            <person name="Martin F."/>
        </authorList>
    </citation>
    <scope>NUCLEOTIDE SEQUENCE [LARGE SCALE GENOMIC DNA]</scope>
    <source>
        <strain evidence="3">Ve08.2h10</strain>
    </source>
</reference>
<dbReference type="HOGENOM" id="CLU_083682_0_0_1"/>
<dbReference type="AlphaFoldDB" id="A0A0D0CK96"/>
<accession>A0A0D0CK96</accession>
<dbReference type="InParanoid" id="A0A0D0CK96"/>
<dbReference type="EMBL" id="KN827961">
    <property type="protein sequence ID" value="KIK75643.1"/>
    <property type="molecule type" value="Genomic_DNA"/>
</dbReference>
<evidence type="ECO:0000313" key="3">
    <source>
        <dbReference type="Proteomes" id="UP000054538"/>
    </source>
</evidence>
<dbReference type="Proteomes" id="UP000054538">
    <property type="component" value="Unassembled WGS sequence"/>
</dbReference>
<keyword evidence="3" id="KW-1185">Reference proteome</keyword>